<comment type="caution">
    <text evidence="1">The sequence shown here is derived from an EMBL/GenBank/DDBJ whole genome shotgun (WGS) entry which is preliminary data.</text>
</comment>
<name>A0ABD1FVK2_SALDI</name>
<gene>
    <name evidence="1" type="ORF">AAHA92_28589</name>
</gene>
<dbReference type="Proteomes" id="UP001567538">
    <property type="component" value="Unassembled WGS sequence"/>
</dbReference>
<dbReference type="SUPFAM" id="SSF48019">
    <property type="entry name" value="post-AAA+ oligomerization domain-like"/>
    <property type="match status" value="1"/>
</dbReference>
<evidence type="ECO:0000313" key="2">
    <source>
        <dbReference type="Proteomes" id="UP001567538"/>
    </source>
</evidence>
<accession>A0ABD1FVK2</accession>
<organism evidence="1 2">
    <name type="scientific">Salvia divinorum</name>
    <name type="common">Maria pastora</name>
    <name type="synonym">Diviner's sage</name>
    <dbReference type="NCBI Taxonomy" id="28513"/>
    <lineage>
        <taxon>Eukaryota</taxon>
        <taxon>Viridiplantae</taxon>
        <taxon>Streptophyta</taxon>
        <taxon>Embryophyta</taxon>
        <taxon>Tracheophyta</taxon>
        <taxon>Spermatophyta</taxon>
        <taxon>Magnoliopsida</taxon>
        <taxon>eudicotyledons</taxon>
        <taxon>Gunneridae</taxon>
        <taxon>Pentapetalae</taxon>
        <taxon>asterids</taxon>
        <taxon>lamiids</taxon>
        <taxon>Lamiales</taxon>
        <taxon>Lamiaceae</taxon>
        <taxon>Nepetoideae</taxon>
        <taxon>Mentheae</taxon>
        <taxon>Salviinae</taxon>
        <taxon>Salvia</taxon>
        <taxon>Salvia subgen. Calosphace</taxon>
    </lineage>
</organism>
<proteinExistence type="predicted"/>
<keyword evidence="2" id="KW-1185">Reference proteome</keyword>
<evidence type="ECO:0000313" key="1">
    <source>
        <dbReference type="EMBL" id="KAL1535861.1"/>
    </source>
</evidence>
<sequence length="139" mass="16758">MASNSQNNLRQAIRSFEATWHNNDCNASLTEAKPKQLYSIRREFQNLIEHIVAPEFIFQTLKEELKKILPEQLQLPFNRLSDEYKYQNVQKFMRIEEFMARFMSWYNDLVMKIWKFEQIKKVWFVISRALSSRSLATIC</sequence>
<dbReference type="Gene3D" id="1.20.272.10">
    <property type="match status" value="1"/>
</dbReference>
<dbReference type="InterPro" id="IPR008921">
    <property type="entry name" value="DNA_pol3_clamp-load_cplx_C"/>
</dbReference>
<protein>
    <submittedName>
        <fullName evidence="1">Replication factor C subunit 3-like isoform X2</fullName>
    </submittedName>
</protein>
<reference evidence="1 2" key="1">
    <citation type="submission" date="2024-06" db="EMBL/GenBank/DDBJ databases">
        <title>A chromosome level genome sequence of Diviner's sage (Salvia divinorum).</title>
        <authorList>
            <person name="Ford S.A."/>
            <person name="Ro D.-K."/>
            <person name="Ness R.W."/>
            <person name="Phillips M.A."/>
        </authorList>
    </citation>
    <scope>NUCLEOTIDE SEQUENCE [LARGE SCALE GENOMIC DNA]</scope>
    <source>
        <strain evidence="1">SAF-2024a</strain>
        <tissue evidence="1">Leaf</tissue>
    </source>
</reference>
<dbReference type="EMBL" id="JBEAFC010000011">
    <property type="protein sequence ID" value="KAL1535861.1"/>
    <property type="molecule type" value="Genomic_DNA"/>
</dbReference>
<dbReference type="AlphaFoldDB" id="A0ABD1FVK2"/>